<evidence type="ECO:0000313" key="10">
    <source>
        <dbReference type="Proteomes" id="UP001348265"/>
    </source>
</evidence>
<dbReference type="Pfam" id="PF06414">
    <property type="entry name" value="Zeta_toxin"/>
    <property type="match status" value="2"/>
</dbReference>
<comment type="similarity">
    <text evidence="1">Belongs to the zeta toxin family.</text>
</comment>
<name>A0ABU7X6G8_9ACTN</name>
<evidence type="ECO:0000256" key="2">
    <source>
        <dbReference type="ARBA" id="ARBA00011963"/>
    </source>
</evidence>
<dbReference type="RefSeq" id="WP_331790053.1">
    <property type="nucleotide sequence ID" value="NZ_JAVFKM010000040.1"/>
</dbReference>
<evidence type="ECO:0000259" key="8">
    <source>
        <dbReference type="Pfam" id="PF06414"/>
    </source>
</evidence>
<reference evidence="9 10" key="1">
    <citation type="submission" date="2023-08" db="EMBL/GenBank/DDBJ databases">
        <authorList>
            <person name="Sharma P."/>
            <person name="Verma V."/>
            <person name="Mohan M.K."/>
            <person name="Dubey A.K."/>
        </authorList>
    </citation>
    <scope>NUCLEOTIDE SEQUENCE [LARGE SCALE GENOMIC DNA]</scope>
    <source>
        <strain evidence="9 10">ADP4</strain>
    </source>
</reference>
<feature type="domain" description="Zeta toxin" evidence="8">
    <location>
        <begin position="40"/>
        <end position="228"/>
    </location>
</feature>
<feature type="compositionally biased region" description="Pro residues" evidence="7">
    <location>
        <begin position="1"/>
        <end position="15"/>
    </location>
</feature>
<dbReference type="SUPFAM" id="SSF52540">
    <property type="entry name" value="P-loop containing nucleoside triphosphate hydrolases"/>
    <property type="match status" value="2"/>
</dbReference>
<evidence type="ECO:0000256" key="4">
    <source>
        <dbReference type="ARBA" id="ARBA00022840"/>
    </source>
</evidence>
<dbReference type="EC" id="2.7.1.176" evidence="2"/>
<evidence type="ECO:0000256" key="7">
    <source>
        <dbReference type="SAM" id="MobiDB-lite"/>
    </source>
</evidence>
<evidence type="ECO:0000256" key="6">
    <source>
        <dbReference type="ARBA" id="ARBA00048178"/>
    </source>
</evidence>
<evidence type="ECO:0000256" key="1">
    <source>
        <dbReference type="ARBA" id="ARBA00009104"/>
    </source>
</evidence>
<comment type="catalytic activity">
    <reaction evidence="6">
        <text>UDP-N-acetyl-alpha-D-glucosamine + ATP = UDP-N-acetyl-alpha-D-glucosamine 3'-phosphate + ADP + H(+)</text>
        <dbReference type="Rhea" id="RHEA:32671"/>
        <dbReference type="ChEBI" id="CHEBI:15378"/>
        <dbReference type="ChEBI" id="CHEBI:30616"/>
        <dbReference type="ChEBI" id="CHEBI:57705"/>
        <dbReference type="ChEBI" id="CHEBI:64353"/>
        <dbReference type="ChEBI" id="CHEBI:456216"/>
        <dbReference type="EC" id="2.7.1.176"/>
    </reaction>
</comment>
<feature type="region of interest" description="Disordered" evidence="7">
    <location>
        <begin position="1"/>
        <end position="20"/>
    </location>
</feature>
<comment type="caution">
    <text evidence="9">The sequence shown here is derived from an EMBL/GenBank/DDBJ whole genome shotgun (WGS) entry which is preliminary data.</text>
</comment>
<dbReference type="Proteomes" id="UP001348265">
    <property type="component" value="Unassembled WGS sequence"/>
</dbReference>
<proteinExistence type="inferred from homology"/>
<dbReference type="EMBL" id="JAVFKM010000040">
    <property type="protein sequence ID" value="MEF3119237.1"/>
    <property type="molecule type" value="Genomic_DNA"/>
</dbReference>
<gene>
    <name evidence="9" type="ORF">RB636_39435</name>
</gene>
<accession>A0ABU7X6G8</accession>
<dbReference type="InterPro" id="IPR010488">
    <property type="entry name" value="Zeta_toxin_domain"/>
</dbReference>
<keyword evidence="4" id="KW-0067">ATP-binding</keyword>
<evidence type="ECO:0000256" key="5">
    <source>
        <dbReference type="ARBA" id="ARBA00032897"/>
    </source>
</evidence>
<organism evidence="9 10">
    <name type="scientific">Streptomyces chrestomyceticus</name>
    <dbReference type="NCBI Taxonomy" id="68185"/>
    <lineage>
        <taxon>Bacteria</taxon>
        <taxon>Bacillati</taxon>
        <taxon>Actinomycetota</taxon>
        <taxon>Actinomycetes</taxon>
        <taxon>Kitasatosporales</taxon>
        <taxon>Streptomycetaceae</taxon>
        <taxon>Streptomyces</taxon>
    </lineage>
</organism>
<evidence type="ECO:0000256" key="3">
    <source>
        <dbReference type="ARBA" id="ARBA00022741"/>
    </source>
</evidence>
<keyword evidence="3" id="KW-0547">Nucleotide-binding</keyword>
<dbReference type="Gene3D" id="3.40.50.300">
    <property type="entry name" value="P-loop containing nucleotide triphosphate hydrolases"/>
    <property type="match status" value="2"/>
</dbReference>
<evidence type="ECO:0000313" key="9">
    <source>
        <dbReference type="EMBL" id="MEF3119237.1"/>
    </source>
</evidence>
<keyword evidence="10" id="KW-1185">Reference proteome</keyword>
<protein>
    <recommendedName>
        <fullName evidence="5">UDP-N-acetylglucosamine kinase</fullName>
        <ecNumber evidence="2">2.7.1.176</ecNumber>
    </recommendedName>
    <alternativeName>
        <fullName evidence="5">UDP-N-acetylglucosamine kinase</fullName>
    </alternativeName>
</protein>
<sequence length="623" mass="68263">MSSPSPLSPPAPAPADDPVDDWSQSLLTAKVLPDAVRGAVAQQHPVVVFVAGQAGSGKALVLDLVHAALSRRGGAVRVDRDAYKSVHPHYAGYLAEDVRTAGVRVRPQTYGWQAKVEAHARAHRYDVVAEEALADPARWRAAAAAYRQAGYRIEVVALAVPEAVSQLGVLDRYLRLAEEYRARYVSWDNHDACAAALPTTLAAIEAEHLTDRVVVVRRGAQVLYANELTDGQWAHRPEAREALLAERSRQWSAAETGAFRRQLADADRRAHDPRLPEDWALAVRRDTERAAALAEPVRRIAQPRQEAPGGDYHRLSAEEHRFIFDELIVPDLLARVTPQERPIVVYIMGQPGAGKTAMTPMIRRTLRGRPVRISGDDFKTAHPDYLQLLREEPRTAGARIRADYRAWQTLAEAYVRQRRSDAVIEIAPAGAAAFVNAAALYRQAGYRVEVVVLAVRAADSLQGTADRYAQVSRYGGPARFTTTDGHDTHFAALADAVAAAETTQMADAITVLRRDATVVYRRERPRPGNGTHPSGAAAALLLEQARPYTTAEATRFWATHRRLRSAMPHYRDALGHIAQLARPLMPPHLQPHRLPAPGAVAALPLPRPGYCGPEASSSFNRAA</sequence>
<feature type="domain" description="Zeta toxin" evidence="8">
    <location>
        <begin position="336"/>
        <end position="523"/>
    </location>
</feature>
<dbReference type="InterPro" id="IPR027417">
    <property type="entry name" value="P-loop_NTPase"/>
</dbReference>